<evidence type="ECO:0000313" key="7">
    <source>
        <dbReference type="Proteomes" id="UP001168575"/>
    </source>
</evidence>
<evidence type="ECO:0000313" key="6">
    <source>
        <dbReference type="EMBL" id="MDO4841801.1"/>
    </source>
</evidence>
<evidence type="ECO:0000259" key="5">
    <source>
        <dbReference type="PROSITE" id="PS51379"/>
    </source>
</evidence>
<feature type="domain" description="4Fe-4S ferredoxin-type" evidence="5">
    <location>
        <begin position="73"/>
        <end position="102"/>
    </location>
</feature>
<dbReference type="Pfam" id="PF13187">
    <property type="entry name" value="Fer4_9"/>
    <property type="match status" value="1"/>
</dbReference>
<accession>A0AA43RJ52</accession>
<dbReference type="CDD" id="cd10554">
    <property type="entry name" value="HycB_like"/>
    <property type="match status" value="1"/>
</dbReference>
<dbReference type="InterPro" id="IPR017900">
    <property type="entry name" value="4Fe4S_Fe_S_CS"/>
</dbReference>
<reference evidence="6" key="1">
    <citation type="submission" date="2023-07" db="EMBL/GenBank/DDBJ databases">
        <title>Between Cages and Wild: Unraveling the Impact of Captivity on Animal Microbiomes and Antimicrobial Resistance.</title>
        <authorList>
            <person name="Schmartz G.P."/>
            <person name="Rehner J."/>
            <person name="Schuff M.J."/>
            <person name="Becker S.L."/>
            <person name="Kravczyk M."/>
            <person name="Gurevich A."/>
            <person name="Francke R."/>
            <person name="Mueller R."/>
            <person name="Keller V."/>
            <person name="Keller A."/>
        </authorList>
    </citation>
    <scope>NUCLEOTIDE SEQUENCE</scope>
    <source>
        <strain evidence="6">S12M_St_49</strain>
    </source>
</reference>
<organism evidence="6 7">
    <name type="scientific">Phoenicibacter congonensis</name>
    <dbReference type="NCBI Taxonomy" id="1944646"/>
    <lineage>
        <taxon>Bacteria</taxon>
        <taxon>Bacillati</taxon>
        <taxon>Actinomycetota</taxon>
        <taxon>Coriobacteriia</taxon>
        <taxon>Eggerthellales</taxon>
        <taxon>Eggerthellaceae</taxon>
        <taxon>Phoenicibacter</taxon>
    </lineage>
</organism>
<dbReference type="PROSITE" id="PS51379">
    <property type="entry name" value="4FE4S_FER_2"/>
    <property type="match status" value="3"/>
</dbReference>
<dbReference type="GO" id="GO:0051539">
    <property type="term" value="F:4 iron, 4 sulfur cluster binding"/>
    <property type="evidence" value="ECO:0007669"/>
    <property type="project" value="UniProtKB-KW"/>
</dbReference>
<keyword evidence="3" id="KW-0408">Iron</keyword>
<protein>
    <submittedName>
        <fullName evidence="6">4Fe-4S dicluster domain-containing protein</fullName>
    </submittedName>
</protein>
<feature type="domain" description="4Fe-4S ferredoxin-type" evidence="5">
    <location>
        <begin position="3"/>
        <end position="32"/>
    </location>
</feature>
<dbReference type="PANTHER" id="PTHR42859">
    <property type="entry name" value="OXIDOREDUCTASE"/>
    <property type="match status" value="1"/>
</dbReference>
<dbReference type="PANTHER" id="PTHR42859:SF16">
    <property type="entry name" value="FORMATE HYDROGENLYASE SUBUNIT 2-RELATED"/>
    <property type="match status" value="1"/>
</dbReference>
<dbReference type="PROSITE" id="PS00198">
    <property type="entry name" value="4FE4S_FER_1"/>
    <property type="match status" value="1"/>
</dbReference>
<dbReference type="InterPro" id="IPR017896">
    <property type="entry name" value="4Fe4S_Fe-S-bd"/>
</dbReference>
<feature type="domain" description="4Fe-4S ferredoxin-type" evidence="5">
    <location>
        <begin position="41"/>
        <end position="72"/>
    </location>
</feature>
<evidence type="ECO:0000256" key="3">
    <source>
        <dbReference type="ARBA" id="ARBA00023004"/>
    </source>
</evidence>
<keyword evidence="4" id="KW-0411">Iron-sulfur</keyword>
<keyword evidence="1" id="KW-0004">4Fe-4S</keyword>
<evidence type="ECO:0000256" key="1">
    <source>
        <dbReference type="ARBA" id="ARBA00022485"/>
    </source>
</evidence>
<gene>
    <name evidence="6" type="ORF">Q3982_03890</name>
</gene>
<dbReference type="SUPFAM" id="SSF54862">
    <property type="entry name" value="4Fe-4S ferredoxins"/>
    <property type="match status" value="1"/>
</dbReference>
<dbReference type="InterPro" id="IPR050294">
    <property type="entry name" value="RnfB_subfamily"/>
</dbReference>
<dbReference type="Pfam" id="PF00037">
    <property type="entry name" value="Fer4"/>
    <property type="match status" value="1"/>
</dbReference>
<comment type="caution">
    <text evidence="6">The sequence shown here is derived from an EMBL/GenBank/DDBJ whole genome shotgun (WGS) entry which is preliminary data.</text>
</comment>
<evidence type="ECO:0000256" key="2">
    <source>
        <dbReference type="ARBA" id="ARBA00022723"/>
    </source>
</evidence>
<keyword evidence="7" id="KW-1185">Reference proteome</keyword>
<dbReference type="Gene3D" id="3.30.70.20">
    <property type="match status" value="2"/>
</dbReference>
<dbReference type="GO" id="GO:0046872">
    <property type="term" value="F:metal ion binding"/>
    <property type="evidence" value="ECO:0007669"/>
    <property type="project" value="UniProtKB-KW"/>
</dbReference>
<dbReference type="EMBL" id="JAUMVS010000050">
    <property type="protein sequence ID" value="MDO4841801.1"/>
    <property type="molecule type" value="Genomic_DNA"/>
</dbReference>
<sequence>MNSFISINTNRCIGCGTCQAACSAGHASVGEQAEPRLSVVFTKDVTASITCHHCEGAPCLAVCPVNAITHEGDRVVVNEQTCIGCKLCACVCPFGAIHPSGTSIAGVAGICQNTPNMPLGTSSMLKWEIGVPTVAVKCDLCAYDKERGPHCVAVCPTKALELVTEFSGEAEKKQKRKKEAKAAEVMNYTRSTVKRCESTLTRVRENSEDYI</sequence>
<evidence type="ECO:0000256" key="4">
    <source>
        <dbReference type="ARBA" id="ARBA00023014"/>
    </source>
</evidence>
<dbReference type="AlphaFoldDB" id="A0AA43RJ52"/>
<proteinExistence type="predicted"/>
<dbReference type="Proteomes" id="UP001168575">
    <property type="component" value="Unassembled WGS sequence"/>
</dbReference>
<keyword evidence="2" id="KW-0479">Metal-binding</keyword>
<name>A0AA43RJ52_9ACTN</name>